<feature type="transmembrane region" description="Helical" evidence="5">
    <location>
        <begin position="87"/>
        <end position="107"/>
    </location>
</feature>
<dbReference type="InterPro" id="IPR001694">
    <property type="entry name" value="NADH_UbQ_OxRdtase_su1/FPO"/>
</dbReference>
<proteinExistence type="predicted"/>
<accession>A0A7Y0L275</accession>
<dbReference type="GO" id="GO:0016829">
    <property type="term" value="F:lyase activity"/>
    <property type="evidence" value="ECO:0007669"/>
    <property type="project" value="UniProtKB-KW"/>
</dbReference>
<feature type="transmembrane region" description="Helical" evidence="5">
    <location>
        <begin position="23"/>
        <end position="41"/>
    </location>
</feature>
<dbReference type="Pfam" id="PF00146">
    <property type="entry name" value="NADHdh"/>
    <property type="match status" value="1"/>
</dbReference>
<reference evidence="6 7" key="1">
    <citation type="submission" date="2020-04" db="EMBL/GenBank/DDBJ databases">
        <authorList>
            <person name="Zhang R."/>
            <person name="Schippers A."/>
        </authorList>
    </citation>
    <scope>NUCLEOTIDE SEQUENCE [LARGE SCALE GENOMIC DNA]</scope>
    <source>
        <strain evidence="6 7">DSM 109850</strain>
    </source>
</reference>
<dbReference type="AlphaFoldDB" id="A0A7Y0L275"/>
<evidence type="ECO:0000256" key="1">
    <source>
        <dbReference type="ARBA" id="ARBA00004141"/>
    </source>
</evidence>
<dbReference type="Proteomes" id="UP000533476">
    <property type="component" value="Unassembled WGS sequence"/>
</dbReference>
<dbReference type="PANTHER" id="PTHR43359:SF1">
    <property type="entry name" value="FORMATE HYDROGENLYASE SUBUNIT 4-RELATED"/>
    <property type="match status" value="1"/>
</dbReference>
<sequence length="332" mass="35898">MTGVRATALDIEIRRRRWLCVNLYVAQGCQVLFVLGFAPLLKGVMERYRARLAARHGPPIWQPYRDLWKWLHKETVRSHHSSAVSEWAPVVYFIAPILVTMLIPVLTSFPLPFAWMGDMLGGGMVLAGGGLALLFAALDSGSVYPALGVSRIRLIATFTEPLSLLLVFVAASAAKATIPFVVNQTFASRLWFASPAHLLIVVGWFLLLIAEAGRIPIDNPSTSQELSMIDPSRTFESSGPDLALYEWGGWMKFLVLSVILSNVLATPWGLATSPAVGAVVLAALAVALKVTVLGLVLVSIEAGFAKLRLIRNVDFLMAAIVIAALGGLVSNL</sequence>
<evidence type="ECO:0000313" key="7">
    <source>
        <dbReference type="Proteomes" id="UP000533476"/>
    </source>
</evidence>
<comment type="caution">
    <text evidence="6">The sequence shown here is derived from an EMBL/GenBank/DDBJ whole genome shotgun (WGS) entry which is preliminary data.</text>
</comment>
<keyword evidence="2 5" id="KW-0812">Transmembrane</keyword>
<evidence type="ECO:0000256" key="3">
    <source>
        <dbReference type="ARBA" id="ARBA00022989"/>
    </source>
</evidence>
<feature type="transmembrane region" description="Helical" evidence="5">
    <location>
        <begin position="253"/>
        <end position="270"/>
    </location>
</feature>
<dbReference type="PANTHER" id="PTHR43359">
    <property type="entry name" value="FORMATE HYDROGENLYASE SUBUNIT 4"/>
    <property type="match status" value="1"/>
</dbReference>
<name>A0A7Y0L275_9FIRM</name>
<evidence type="ECO:0000256" key="5">
    <source>
        <dbReference type="SAM" id="Phobius"/>
    </source>
</evidence>
<evidence type="ECO:0000313" key="6">
    <source>
        <dbReference type="EMBL" id="NMP21944.1"/>
    </source>
</evidence>
<dbReference type="PROSITE" id="PS51257">
    <property type="entry name" value="PROKAR_LIPOPROTEIN"/>
    <property type="match status" value="1"/>
</dbReference>
<feature type="transmembrane region" description="Helical" evidence="5">
    <location>
        <begin position="190"/>
        <end position="210"/>
    </location>
</feature>
<feature type="transmembrane region" description="Helical" evidence="5">
    <location>
        <begin position="312"/>
        <end position="330"/>
    </location>
</feature>
<feature type="transmembrane region" description="Helical" evidence="5">
    <location>
        <begin position="119"/>
        <end position="138"/>
    </location>
</feature>
<keyword evidence="7" id="KW-1185">Reference proteome</keyword>
<dbReference type="EMBL" id="JABBVZ010000014">
    <property type="protein sequence ID" value="NMP21944.1"/>
    <property type="molecule type" value="Genomic_DNA"/>
</dbReference>
<gene>
    <name evidence="6" type="ORF">HIJ39_06205</name>
</gene>
<keyword evidence="6" id="KW-0456">Lyase</keyword>
<dbReference type="GO" id="GO:0005886">
    <property type="term" value="C:plasma membrane"/>
    <property type="evidence" value="ECO:0007669"/>
    <property type="project" value="TreeGrafter"/>
</dbReference>
<dbReference type="InterPro" id="IPR052561">
    <property type="entry name" value="ComplexI_Subunit1"/>
</dbReference>
<evidence type="ECO:0000256" key="2">
    <source>
        <dbReference type="ARBA" id="ARBA00022692"/>
    </source>
</evidence>
<keyword evidence="3 5" id="KW-1133">Transmembrane helix</keyword>
<keyword evidence="4 5" id="KW-0472">Membrane</keyword>
<organism evidence="6 7">
    <name type="scientific">Sulfobacillus harzensis</name>
    <dbReference type="NCBI Taxonomy" id="2729629"/>
    <lineage>
        <taxon>Bacteria</taxon>
        <taxon>Bacillati</taxon>
        <taxon>Bacillota</taxon>
        <taxon>Clostridia</taxon>
        <taxon>Eubacteriales</taxon>
        <taxon>Clostridiales Family XVII. Incertae Sedis</taxon>
        <taxon>Sulfobacillus</taxon>
    </lineage>
</organism>
<comment type="subcellular location">
    <subcellularLocation>
        <location evidence="1">Membrane</location>
        <topology evidence="1">Multi-pass membrane protein</topology>
    </subcellularLocation>
</comment>
<protein>
    <submittedName>
        <fullName evidence="6">Formate hydrogenlyase subunit 4</fullName>
    </submittedName>
</protein>
<feature type="transmembrane region" description="Helical" evidence="5">
    <location>
        <begin position="276"/>
        <end position="300"/>
    </location>
</feature>
<feature type="transmembrane region" description="Helical" evidence="5">
    <location>
        <begin position="158"/>
        <end position="178"/>
    </location>
</feature>
<evidence type="ECO:0000256" key="4">
    <source>
        <dbReference type="ARBA" id="ARBA00023136"/>
    </source>
</evidence>